<dbReference type="PROSITE" id="PS50263">
    <property type="entry name" value="CN_HYDROLASE"/>
    <property type="match status" value="1"/>
</dbReference>
<gene>
    <name evidence="5" type="ORF">CUN51_02625</name>
</gene>
<evidence type="ECO:0000313" key="5">
    <source>
        <dbReference type="EMBL" id="PJF31856.1"/>
    </source>
</evidence>
<dbReference type="SUPFAM" id="SSF56317">
    <property type="entry name" value="Carbon-nitrogen hydrolase"/>
    <property type="match status" value="1"/>
</dbReference>
<dbReference type="Gene3D" id="3.60.110.10">
    <property type="entry name" value="Carbon-nitrogen hydrolase"/>
    <property type="match status" value="1"/>
</dbReference>
<dbReference type="InterPro" id="IPR050345">
    <property type="entry name" value="Aliph_Amidase/BUP"/>
</dbReference>
<evidence type="ECO:0000259" key="4">
    <source>
        <dbReference type="PROSITE" id="PS50263"/>
    </source>
</evidence>
<evidence type="ECO:0000313" key="6">
    <source>
        <dbReference type="Proteomes" id="UP000228921"/>
    </source>
</evidence>
<evidence type="ECO:0000256" key="1">
    <source>
        <dbReference type="ARBA" id="ARBA00022801"/>
    </source>
</evidence>
<dbReference type="InterPro" id="IPR003010">
    <property type="entry name" value="C-N_Hydrolase"/>
</dbReference>
<dbReference type="PANTHER" id="PTHR43674:SF12">
    <property type="entry name" value="NITRILASE C965.09-RELATED"/>
    <property type="match status" value="1"/>
</dbReference>
<evidence type="ECO:0000256" key="2">
    <source>
        <dbReference type="SAM" id="Coils"/>
    </source>
</evidence>
<accession>A0A2M8P2U1</accession>
<dbReference type="Pfam" id="PF00795">
    <property type="entry name" value="CN_hydrolase"/>
    <property type="match status" value="1"/>
</dbReference>
<protein>
    <recommendedName>
        <fullName evidence="4">CN hydrolase domain-containing protein</fullName>
    </recommendedName>
</protein>
<reference evidence="5 6" key="1">
    <citation type="submission" date="2017-11" db="EMBL/GenBank/DDBJ databases">
        <title>Evolution of Phototrophy in the Chloroflexi Phylum Driven by Horizontal Gene Transfer.</title>
        <authorList>
            <person name="Ward L.M."/>
            <person name="Hemp J."/>
            <person name="Shih P.M."/>
            <person name="Mcglynn S.E."/>
            <person name="Fischer W."/>
        </authorList>
    </citation>
    <scope>NUCLEOTIDE SEQUENCE [LARGE SCALE GENOMIC DNA]</scope>
    <source>
        <strain evidence="5">CP2_2F</strain>
    </source>
</reference>
<dbReference type="AlphaFoldDB" id="A0A2M8P2U1"/>
<organism evidence="5 6">
    <name type="scientific">Candidatus Thermofonsia Clade 1 bacterium</name>
    <dbReference type="NCBI Taxonomy" id="2364210"/>
    <lineage>
        <taxon>Bacteria</taxon>
        <taxon>Bacillati</taxon>
        <taxon>Chloroflexota</taxon>
        <taxon>Candidatus Thermofontia</taxon>
        <taxon>Candidatus Thermofonsia Clade 1</taxon>
    </lineage>
</organism>
<dbReference type="CDD" id="cd07197">
    <property type="entry name" value="nitrilase"/>
    <property type="match status" value="1"/>
</dbReference>
<comment type="caution">
    <text evidence="5">The sequence shown here is derived from an EMBL/GenBank/DDBJ whole genome shotgun (WGS) entry which is preliminary data.</text>
</comment>
<name>A0A2M8P2U1_9CHLR</name>
<dbReference type="GO" id="GO:0016811">
    <property type="term" value="F:hydrolase activity, acting on carbon-nitrogen (but not peptide) bonds, in linear amides"/>
    <property type="evidence" value="ECO:0007669"/>
    <property type="project" value="TreeGrafter"/>
</dbReference>
<dbReference type="Proteomes" id="UP000228921">
    <property type="component" value="Unassembled WGS sequence"/>
</dbReference>
<evidence type="ECO:0000256" key="3">
    <source>
        <dbReference type="SAM" id="MobiDB-lite"/>
    </source>
</evidence>
<dbReference type="EMBL" id="PGTK01000002">
    <property type="protein sequence ID" value="PJF31856.1"/>
    <property type="molecule type" value="Genomic_DNA"/>
</dbReference>
<proteinExistence type="predicted"/>
<sequence length="399" mass="44513">MREITVATVQMKPELGNVGNNLVKMSDYISDIVRDQKVDLIVFPELAISGYELGMQFTELAQRVPGAAVNLLAQRAADAGVYLAFGMPTKEKVESILYNSAVLIGPSGDLLGVYHKVHMRGEERMAFREGFKMPVFETGEIGKIGMMIGWDLAFPEVARAMALEGAEVLCCLGSWEERYIEEWRIYARARAYENAIFLAAANRIGEDVTLRFGGESMIVDPRGKVLASLSVELDMLRELQREQETLIKELERVQARRAEDLEKSKTIREALIAAQQAALDAAKRIEALEKAAQKVTEPAAVAANGVEKAPESDPAPKPEAAPTADAKPEATFKPIEVPEIKIEPSELSVRRPEPLKRAEPQEGYCVARLDLDEVRRYREEFQTLQARHPIAYRIIAKRY</sequence>
<feature type="coiled-coil region" evidence="2">
    <location>
        <begin position="233"/>
        <end position="291"/>
    </location>
</feature>
<feature type="domain" description="CN hydrolase" evidence="4">
    <location>
        <begin position="4"/>
        <end position="252"/>
    </location>
</feature>
<dbReference type="PANTHER" id="PTHR43674">
    <property type="entry name" value="NITRILASE C965.09-RELATED"/>
    <property type="match status" value="1"/>
</dbReference>
<keyword evidence="1" id="KW-0378">Hydrolase</keyword>
<feature type="region of interest" description="Disordered" evidence="3">
    <location>
        <begin position="304"/>
        <end position="334"/>
    </location>
</feature>
<keyword evidence="2" id="KW-0175">Coiled coil</keyword>
<dbReference type="InterPro" id="IPR036526">
    <property type="entry name" value="C-N_Hydrolase_sf"/>
</dbReference>